<name>A0A0M2Q3Q9_PROHO</name>
<accession>A0A0M2Q3Q9</accession>
<evidence type="ECO:0000313" key="3">
    <source>
        <dbReference type="Proteomes" id="UP000034681"/>
    </source>
</evidence>
<comment type="caution">
    <text evidence="2">The sequence shown here is derived from an EMBL/GenBank/DDBJ whole genome shotgun (WGS) entry which is preliminary data.</text>
</comment>
<proteinExistence type="predicted"/>
<dbReference type="STRING" id="317619.GCA_000332315_04200"/>
<sequence>MAATLEQIAQYLDHKGWKYRLDVEEARIYTGVQGDHVENLLIVIELEEDGEFFAVYAPQVLSGVSDHPHKAAILQTMLSISWETKMLQWEYDPVDGEIRAIIEFPLEDSSLTERQFNRCLTALIQIVDDLAIPRLMRVMETGSDPGDEDAGERLLLALQEEAPGLLTMLERAMEARKARGHFPGDPDYGDYDEDDDEEDGP</sequence>
<reference evidence="2" key="1">
    <citation type="submission" date="2012-04" db="EMBL/GenBank/DDBJ databases">
        <authorList>
            <person name="Borisov I.G."/>
            <person name="Ivanikova N.V."/>
            <person name="Pinevich A.V."/>
        </authorList>
    </citation>
    <scope>NUCLEOTIDE SEQUENCE</scope>
    <source>
        <strain evidence="2">CALU 1027</strain>
    </source>
</reference>
<gene>
    <name evidence="2" type="ORF">PROH_04585</name>
</gene>
<feature type="region of interest" description="Disordered" evidence="1">
    <location>
        <begin position="177"/>
        <end position="201"/>
    </location>
</feature>
<dbReference type="eggNOG" id="COG0457">
    <property type="taxonomic scope" value="Bacteria"/>
</dbReference>
<evidence type="ECO:0000256" key="1">
    <source>
        <dbReference type="SAM" id="MobiDB-lite"/>
    </source>
</evidence>
<protein>
    <recommendedName>
        <fullName evidence="4">YbjN domain-containing protein</fullName>
    </recommendedName>
</protein>
<dbReference type="OrthoDB" id="460352at2"/>
<evidence type="ECO:0008006" key="4">
    <source>
        <dbReference type="Google" id="ProtNLM"/>
    </source>
</evidence>
<dbReference type="AlphaFoldDB" id="A0A0M2Q3Q9"/>
<dbReference type="RefSeq" id="WP_017714328.1">
    <property type="nucleotide sequence ID" value="NZ_KB235941.1"/>
</dbReference>
<organism evidence="2 3">
    <name type="scientific">Prochlorothrix hollandica PCC 9006 = CALU 1027</name>
    <dbReference type="NCBI Taxonomy" id="317619"/>
    <lineage>
        <taxon>Bacteria</taxon>
        <taxon>Bacillati</taxon>
        <taxon>Cyanobacteriota</taxon>
        <taxon>Cyanophyceae</taxon>
        <taxon>Prochlorotrichales</taxon>
        <taxon>Prochlorotrichaceae</taxon>
        <taxon>Prochlorothrix</taxon>
    </lineage>
</organism>
<dbReference type="Proteomes" id="UP000034681">
    <property type="component" value="Unassembled WGS sequence"/>
</dbReference>
<dbReference type="EMBL" id="AJTX02000002">
    <property type="protein sequence ID" value="KKJ01574.1"/>
    <property type="molecule type" value="Genomic_DNA"/>
</dbReference>
<feature type="compositionally biased region" description="Acidic residues" evidence="1">
    <location>
        <begin position="187"/>
        <end position="201"/>
    </location>
</feature>
<keyword evidence="3" id="KW-1185">Reference proteome</keyword>
<evidence type="ECO:0000313" key="2">
    <source>
        <dbReference type="EMBL" id="KKJ01574.1"/>
    </source>
</evidence>